<name>A0AC58MFJ8_CASCN</name>
<evidence type="ECO:0000313" key="2">
    <source>
        <dbReference type="RefSeq" id="XP_073928154.1"/>
    </source>
</evidence>
<reference evidence="2" key="1">
    <citation type="submission" date="2025-08" db="UniProtKB">
        <authorList>
            <consortium name="RefSeq"/>
        </authorList>
    </citation>
    <scope>IDENTIFICATION</scope>
</reference>
<organism evidence="1 2">
    <name type="scientific">Castor canadensis</name>
    <name type="common">American beaver</name>
    <dbReference type="NCBI Taxonomy" id="51338"/>
    <lineage>
        <taxon>Eukaryota</taxon>
        <taxon>Metazoa</taxon>
        <taxon>Chordata</taxon>
        <taxon>Craniata</taxon>
        <taxon>Vertebrata</taxon>
        <taxon>Euteleostomi</taxon>
        <taxon>Mammalia</taxon>
        <taxon>Eutheria</taxon>
        <taxon>Euarchontoglires</taxon>
        <taxon>Glires</taxon>
        <taxon>Rodentia</taxon>
        <taxon>Castorimorpha</taxon>
        <taxon>Castoridae</taxon>
        <taxon>Castor</taxon>
    </lineage>
</organism>
<protein>
    <submittedName>
        <fullName evidence="2">Protocadherin Fat 3-like</fullName>
    </submittedName>
</protein>
<evidence type="ECO:0000313" key="1">
    <source>
        <dbReference type="Proteomes" id="UP001732720"/>
    </source>
</evidence>
<gene>
    <name evidence="2" type="primary">LOC141422661</name>
</gene>
<keyword evidence="1" id="KW-1185">Reference proteome</keyword>
<proteinExistence type="predicted"/>
<accession>A0AC58MFJ8</accession>
<dbReference type="Proteomes" id="UP001732720">
    <property type="component" value="Chromosome 1"/>
</dbReference>
<dbReference type="RefSeq" id="XP_073928154.1">
    <property type="nucleotide sequence ID" value="XM_074072053.1"/>
</dbReference>
<sequence>MDAREGSEGFHMGLALKISRSQENNGPLVSSYIPKDDTASTDCGLITTTSRKLDREQQAEHFLEVTVTDGGSSPKQSTIWVVVQVLDENDNKLQFPEKVYQIKLPERDQKKRGEPIYRAFAFDRDEGPNAEISYSIVDRNDDGEFFIDPKTVMVSSRKQFTAGSYDILTIKAVDNGRPQKSSTARLHIEWIKKPSPSPVPLTFDEPFYNFTVMESDRVTEIVGVVSVQPANTPLWFDIVGGKHAREMFYILQTACGQNCSTEGGNFDRSFDAEKGVGTIIITKPLDAEQRSFYNMSVEVTDGTNIAVTQGLQRACSCANCKDEQVALQNSWSR</sequence>